<feature type="compositionally biased region" description="Basic and acidic residues" evidence="1">
    <location>
        <begin position="107"/>
        <end position="131"/>
    </location>
</feature>
<evidence type="ECO:0000256" key="1">
    <source>
        <dbReference type="SAM" id="MobiDB-lite"/>
    </source>
</evidence>
<reference evidence="2" key="1">
    <citation type="submission" date="2016-04" db="EMBL/GenBank/DDBJ databases">
        <authorList>
            <person name="Evans L.H."/>
            <person name="Alamgir A."/>
            <person name="Owens N."/>
            <person name="Weber N.D."/>
            <person name="Virtaneva K."/>
            <person name="Barbian K."/>
            <person name="Babar A."/>
            <person name="Rosenke K."/>
        </authorList>
    </citation>
    <scope>NUCLEOTIDE SEQUENCE</scope>
    <source>
        <strain evidence="2">Nono1</strain>
    </source>
</reference>
<name>A0A1M4ECC2_9ACTN</name>
<gene>
    <name evidence="2" type="ORF">BN4615_P5932</name>
</gene>
<organism evidence="2">
    <name type="scientific">Nonomuraea gerenzanensis</name>
    <dbReference type="NCBI Taxonomy" id="93944"/>
    <lineage>
        <taxon>Bacteria</taxon>
        <taxon>Bacillati</taxon>
        <taxon>Actinomycetota</taxon>
        <taxon>Actinomycetes</taxon>
        <taxon>Streptosporangiales</taxon>
        <taxon>Streptosporangiaceae</taxon>
        <taxon>Nonomuraea</taxon>
    </lineage>
</organism>
<feature type="region of interest" description="Disordered" evidence="1">
    <location>
        <begin position="101"/>
        <end position="131"/>
    </location>
</feature>
<protein>
    <submittedName>
        <fullName evidence="2">Uncharacterized protein</fullName>
    </submittedName>
</protein>
<sequence length="131" mass="14833">MGIFGCNFRFAHSAEAIERLRRLTDERLAGLGEPIAQLLQLHCPSSEMQVSDGNLLPHDDRMPAYRGTTLSALRLRTLGHRCSSCRLGFDRSCPVPEVIAPGRNVPHRRDISPPQLERSRSCRKTREMRRA</sequence>
<evidence type="ECO:0000313" key="2">
    <source>
        <dbReference type="EMBL" id="SBO96416.1"/>
    </source>
</evidence>
<dbReference type="EMBL" id="LT559118">
    <property type="protein sequence ID" value="SBO96416.1"/>
    <property type="molecule type" value="Genomic_DNA"/>
</dbReference>
<accession>A0A1M4ECC2</accession>
<dbReference type="AlphaFoldDB" id="A0A1M4ECC2"/>
<proteinExistence type="predicted"/>